<name>A0ABU0HFU9_9HYPH</name>
<protein>
    <submittedName>
        <fullName evidence="1">Arc/MetJ-type ribon-helix-helix transcriptional regulator</fullName>
    </submittedName>
</protein>
<accession>A0ABU0HFU9</accession>
<evidence type="ECO:0000313" key="1">
    <source>
        <dbReference type="EMBL" id="MDQ0441184.1"/>
    </source>
</evidence>
<sequence>MARAQVLQSQAGPGSRVPESEKITINLGHVDLGYVDLLVAEGVYANRSDFIRTAIRNQIGRHADITKQSVERRSIELGLCRIGRAELEAARAEGRMLDIRVLGLATIGPDVTPELARDTIGTLTVLGSLQASPAVRAALADRLR</sequence>
<dbReference type="Gene3D" id="1.10.1220.10">
    <property type="entry name" value="Met repressor-like"/>
    <property type="match status" value="1"/>
</dbReference>
<organism evidence="1 2">
    <name type="scientific">Methylobacterium persicinum</name>
    <dbReference type="NCBI Taxonomy" id="374426"/>
    <lineage>
        <taxon>Bacteria</taxon>
        <taxon>Pseudomonadati</taxon>
        <taxon>Pseudomonadota</taxon>
        <taxon>Alphaproteobacteria</taxon>
        <taxon>Hyphomicrobiales</taxon>
        <taxon>Methylobacteriaceae</taxon>
        <taxon>Methylobacterium</taxon>
    </lineage>
</organism>
<dbReference type="PANTHER" id="PTHR36215:SF1">
    <property type="entry name" value="BLL4998 PROTEIN"/>
    <property type="match status" value="1"/>
</dbReference>
<dbReference type="InterPro" id="IPR013321">
    <property type="entry name" value="Arc_rbn_hlx_hlx"/>
</dbReference>
<evidence type="ECO:0000313" key="2">
    <source>
        <dbReference type="Proteomes" id="UP001236369"/>
    </source>
</evidence>
<dbReference type="SUPFAM" id="SSF47598">
    <property type="entry name" value="Ribbon-helix-helix"/>
    <property type="match status" value="1"/>
</dbReference>
<keyword evidence="2" id="KW-1185">Reference proteome</keyword>
<comment type="caution">
    <text evidence="1">The sequence shown here is derived from an EMBL/GenBank/DDBJ whole genome shotgun (WGS) entry which is preliminary data.</text>
</comment>
<dbReference type="PANTHER" id="PTHR36215">
    <property type="entry name" value="BLL4998 PROTEIN"/>
    <property type="match status" value="1"/>
</dbReference>
<dbReference type="Pfam" id="PF17723">
    <property type="entry name" value="RHH_8"/>
    <property type="match status" value="1"/>
</dbReference>
<dbReference type="CDD" id="cd22231">
    <property type="entry name" value="RHH_NikR_HicB-like"/>
    <property type="match status" value="1"/>
</dbReference>
<proteinExistence type="predicted"/>
<dbReference type="RefSeq" id="WP_238253050.1">
    <property type="nucleotide sequence ID" value="NZ_BPQX01000069.1"/>
</dbReference>
<dbReference type="InterPro" id="IPR041088">
    <property type="entry name" value="RHH_8"/>
</dbReference>
<dbReference type="EMBL" id="JAUSVV010000001">
    <property type="protein sequence ID" value="MDQ0441184.1"/>
    <property type="molecule type" value="Genomic_DNA"/>
</dbReference>
<reference evidence="1 2" key="1">
    <citation type="submission" date="2023-07" db="EMBL/GenBank/DDBJ databases">
        <title>Genomic Encyclopedia of Type Strains, Phase IV (KMG-IV): sequencing the most valuable type-strain genomes for metagenomic binning, comparative biology and taxonomic classification.</title>
        <authorList>
            <person name="Goeker M."/>
        </authorList>
    </citation>
    <scope>NUCLEOTIDE SEQUENCE [LARGE SCALE GENOMIC DNA]</scope>
    <source>
        <strain evidence="1 2">DSM 19562</strain>
    </source>
</reference>
<dbReference type="Proteomes" id="UP001236369">
    <property type="component" value="Unassembled WGS sequence"/>
</dbReference>
<dbReference type="InterPro" id="IPR010985">
    <property type="entry name" value="Ribbon_hlx_hlx"/>
</dbReference>
<gene>
    <name evidence="1" type="ORF">QO016_000661</name>
</gene>